<reference evidence="4 5" key="1">
    <citation type="journal article" date="2013" name="Curr. Biol.">
        <title>The Genome of the Foraminiferan Reticulomyxa filosa.</title>
        <authorList>
            <person name="Glockner G."/>
            <person name="Hulsmann N."/>
            <person name="Schleicher M."/>
            <person name="Noegel A.A."/>
            <person name="Eichinger L."/>
            <person name="Gallinger C."/>
            <person name="Pawlowski J."/>
            <person name="Sierra R."/>
            <person name="Euteneuer U."/>
            <person name="Pillet L."/>
            <person name="Moustafa A."/>
            <person name="Platzer M."/>
            <person name="Groth M."/>
            <person name="Szafranski K."/>
            <person name="Schliwa M."/>
        </authorList>
    </citation>
    <scope>NUCLEOTIDE SEQUENCE [LARGE SCALE GENOMIC DNA]</scope>
</reference>
<keyword evidence="5" id="KW-1185">Reference proteome</keyword>
<protein>
    <recommendedName>
        <fullName evidence="6">WD40 repeat-containing protein</fullName>
    </recommendedName>
</protein>
<accession>X6N751</accession>
<keyword evidence="2" id="KW-0677">Repeat</keyword>
<feature type="region of interest" description="Disordered" evidence="3">
    <location>
        <begin position="471"/>
        <end position="513"/>
    </location>
</feature>
<evidence type="ECO:0000256" key="2">
    <source>
        <dbReference type="ARBA" id="ARBA00022737"/>
    </source>
</evidence>
<evidence type="ECO:0000256" key="3">
    <source>
        <dbReference type="SAM" id="MobiDB-lite"/>
    </source>
</evidence>
<proteinExistence type="predicted"/>
<dbReference type="Gene3D" id="2.130.10.10">
    <property type="entry name" value="YVTN repeat-like/Quinoprotein amine dehydrogenase"/>
    <property type="match status" value="2"/>
</dbReference>
<evidence type="ECO:0008006" key="6">
    <source>
        <dbReference type="Google" id="ProtNLM"/>
    </source>
</evidence>
<evidence type="ECO:0000313" key="5">
    <source>
        <dbReference type="Proteomes" id="UP000023152"/>
    </source>
</evidence>
<dbReference type="SUPFAM" id="SSF50978">
    <property type="entry name" value="WD40 repeat-like"/>
    <property type="match status" value="1"/>
</dbReference>
<dbReference type="InterPro" id="IPR015943">
    <property type="entry name" value="WD40/YVTN_repeat-like_dom_sf"/>
</dbReference>
<keyword evidence="1" id="KW-0853">WD repeat</keyword>
<sequence>MELVQKLKFDPHAPDTEESVFVTNIENNGDCIAISGDGVVRLYEESSFKYVTSFTTGQSMVYQLAFNNAHRNLLSICASKGNIFLLDTRCATNEKADIPMHLQVQGELFCCAYNDNIVCGGDDFGNIQIYDTRNVSKDQPTTITNNNDNNNNNNNNNNNKKNNLKNKKNRTKPQHTLENAHGTSRVTKVLFYSGANSTGHLFSSGEDGTICENDISVVPIWKCDKNHTISSAEKETRENKEDELAIMRDTKAKEFLDDDEPFEMKVDEREQEQEVKQNDMEAEIGIDMEMRGEEEGDGENFGLVEESFVNSFDCVNGVWNFGLFENHFMYALTNSNMLTIHDVNAETDERSLEFDSESLSGLTARELRLLSCTNDSSVLRISRVPFILNSKEQITVLGEIAAGRAGHVASIRCAAQFELPHTRVCRYLTGGEDNSLCIWRFDPEKPLQTLSSLTQDIKDFLQEDQTNDLGQWNIHSHNGNDSHDASDFKMPDKYTPARHAVNTSQQPSKFEPY</sequence>
<feature type="region of interest" description="Disordered" evidence="3">
    <location>
        <begin position="137"/>
        <end position="182"/>
    </location>
</feature>
<feature type="compositionally biased region" description="Low complexity" evidence="3">
    <location>
        <begin position="145"/>
        <end position="161"/>
    </location>
</feature>
<name>X6N751_RETFI</name>
<dbReference type="Proteomes" id="UP000023152">
    <property type="component" value="Unassembled WGS sequence"/>
</dbReference>
<dbReference type="PANTHER" id="PTHR22889">
    <property type="entry name" value="WD REPEAT-CONTAINING PROTEIN 89"/>
    <property type="match status" value="1"/>
</dbReference>
<dbReference type="InterPro" id="IPR036322">
    <property type="entry name" value="WD40_repeat_dom_sf"/>
</dbReference>
<evidence type="ECO:0000313" key="4">
    <source>
        <dbReference type="EMBL" id="ETO21743.1"/>
    </source>
</evidence>
<dbReference type="PANTHER" id="PTHR22889:SF0">
    <property type="entry name" value="WD REPEAT-CONTAINING PROTEIN 89"/>
    <property type="match status" value="1"/>
</dbReference>
<feature type="compositionally biased region" description="Basic residues" evidence="3">
    <location>
        <begin position="162"/>
        <end position="173"/>
    </location>
</feature>
<comment type="caution">
    <text evidence="4">The sequence shown here is derived from an EMBL/GenBank/DDBJ whole genome shotgun (WGS) entry which is preliminary data.</text>
</comment>
<dbReference type="EMBL" id="ASPP01011342">
    <property type="protein sequence ID" value="ETO21743.1"/>
    <property type="molecule type" value="Genomic_DNA"/>
</dbReference>
<gene>
    <name evidence="4" type="ORF">RFI_15459</name>
</gene>
<organism evidence="4 5">
    <name type="scientific">Reticulomyxa filosa</name>
    <dbReference type="NCBI Taxonomy" id="46433"/>
    <lineage>
        <taxon>Eukaryota</taxon>
        <taxon>Sar</taxon>
        <taxon>Rhizaria</taxon>
        <taxon>Retaria</taxon>
        <taxon>Foraminifera</taxon>
        <taxon>Monothalamids</taxon>
        <taxon>Reticulomyxidae</taxon>
        <taxon>Reticulomyxa</taxon>
    </lineage>
</organism>
<feature type="compositionally biased region" description="Basic and acidic residues" evidence="3">
    <location>
        <begin position="478"/>
        <end position="492"/>
    </location>
</feature>
<dbReference type="AlphaFoldDB" id="X6N751"/>
<feature type="compositionally biased region" description="Polar residues" evidence="3">
    <location>
        <begin position="501"/>
        <end position="513"/>
    </location>
</feature>
<evidence type="ECO:0000256" key="1">
    <source>
        <dbReference type="ARBA" id="ARBA00022574"/>
    </source>
</evidence>
<dbReference type="InterPro" id="IPR039328">
    <property type="entry name" value="WDR89"/>
</dbReference>